<evidence type="ECO:0000256" key="8">
    <source>
        <dbReference type="PROSITE-ProRule" id="PRU01360"/>
    </source>
</evidence>
<dbReference type="Pfam" id="PF00593">
    <property type="entry name" value="TonB_dep_Rec_b-barrel"/>
    <property type="match status" value="1"/>
</dbReference>
<sequence length="1029" mass="112619">MTNYFVTSRSKHLRCFGFLILMFLLSSHLSAQVTVTGTVSDANGPIPGANVNLKGTKSGTSTSFDGNYSISVPSNSVLVFSFIGFKNKEVAVNGQTKINVLLEEDTNTLKEVVVIGYGTQIKEAVTGSVATLGGKDLNEVASANITQALQGRLAGVELTQTSSKPGAAMQIRIRGTRSLTGSNDPLVVLDGVPFAGSIGDINPTDIKSVDILKDASATAIYGSRGANGVILVTTLKGRKNQKATFSYNGFSGIKQVFGKYPMMDGPKFAALRDYTGLYVDGVGESRNVNTDWQDSLYGAGEMISHDVSVSGGTEMGAYNAGLGYYKEESVLPGQSYERFSLRAGLDQQINRSIRLGFNTNTNYTLSNGDNIGTGTILATSPLANPYNPDGSLRRTVSMAADDNWVYTRKSIENLGDAYVNQTRAFSSYNNIFAEVKIPGIDGLKYRLNTGLNFRTSNSGYYEGQGVFDVNPSTLSNASISNFWSTQWLLENLITYDKTFAQKHTINFVGLYSNEQYTGNSSRISRNGITSDAFQFYNLGQSEEEAVINPADQDYTQWGLTSYMARLMYSYDNRYFISGTVRSDGSSRLSPDNRWVTYPAVSAGWTISNESFLKDVKHINLLKLRAGYGETSNQAVAPYATLGALSTRPYNFGTTNSTGVYVTELPNPSLGWEFSTTWNYGLDFGFFNNRLSGTIEYYKTNTKDLLQRVGLPATSGVSGYVANVGETENKGYEISLNGVILDNPKGLTWTVGVNFYKNENKLVALASGASRDEANNWFVGYNINSIYDYQKVGIWQEGDPYMSILEPGPTGINQQGTVVGSIKVKYTGDYNADGSPTRAINASDRQIIETDPDFQGGFNTNLTYKGFDFSAVGAFKSGGVLISTLYGGASYLNLMNGRRTNVDVDYWTPDNRDAEFPNPRGIRSGDNPKYISTMGYFDASYVKIRALTLGYTLDKNFTRNLGIDNLRLYVTAQNPFVLFSPYHRKSGMDPETNSFGDENQAVASYQRRFLVIGTNTPTTRNYLFGLNLTF</sequence>
<dbReference type="InterPro" id="IPR000531">
    <property type="entry name" value="Beta-barrel_TonB"/>
</dbReference>
<keyword evidence="2 8" id="KW-0813">Transport</keyword>
<evidence type="ECO:0000259" key="12">
    <source>
        <dbReference type="Pfam" id="PF07715"/>
    </source>
</evidence>
<evidence type="ECO:0000256" key="5">
    <source>
        <dbReference type="ARBA" id="ARBA00023077"/>
    </source>
</evidence>
<dbReference type="SUPFAM" id="SSF56935">
    <property type="entry name" value="Porins"/>
    <property type="match status" value="1"/>
</dbReference>
<proteinExistence type="inferred from homology"/>
<evidence type="ECO:0000256" key="4">
    <source>
        <dbReference type="ARBA" id="ARBA00022692"/>
    </source>
</evidence>
<keyword evidence="5 9" id="KW-0798">TonB box</keyword>
<evidence type="ECO:0000259" key="11">
    <source>
        <dbReference type="Pfam" id="PF00593"/>
    </source>
</evidence>
<dbReference type="InterPro" id="IPR012910">
    <property type="entry name" value="Plug_dom"/>
</dbReference>
<comment type="caution">
    <text evidence="13">The sequence shown here is derived from an EMBL/GenBank/DDBJ whole genome shotgun (WGS) entry which is preliminary data.</text>
</comment>
<dbReference type="InterPro" id="IPR039426">
    <property type="entry name" value="TonB-dep_rcpt-like"/>
</dbReference>
<protein>
    <submittedName>
        <fullName evidence="13">SusC/RagA family TonB-linked outer membrane protein</fullName>
    </submittedName>
</protein>
<feature type="signal peptide" evidence="10">
    <location>
        <begin position="1"/>
        <end position="31"/>
    </location>
</feature>
<dbReference type="Pfam" id="PF13715">
    <property type="entry name" value="CarbopepD_reg_2"/>
    <property type="match status" value="1"/>
</dbReference>
<feature type="domain" description="TonB-dependent receptor plug" evidence="12">
    <location>
        <begin position="123"/>
        <end position="229"/>
    </location>
</feature>
<dbReference type="Gene3D" id="2.60.40.1120">
    <property type="entry name" value="Carboxypeptidase-like, regulatory domain"/>
    <property type="match status" value="1"/>
</dbReference>
<dbReference type="EMBL" id="JBHUDZ010000022">
    <property type="protein sequence ID" value="MFD1606050.1"/>
    <property type="molecule type" value="Genomic_DNA"/>
</dbReference>
<organism evidence="13 14">
    <name type="scientific">Flavobacterium artemisiae</name>
    <dbReference type="NCBI Taxonomy" id="2126556"/>
    <lineage>
        <taxon>Bacteria</taxon>
        <taxon>Pseudomonadati</taxon>
        <taxon>Bacteroidota</taxon>
        <taxon>Flavobacteriia</taxon>
        <taxon>Flavobacteriales</taxon>
        <taxon>Flavobacteriaceae</taxon>
        <taxon>Flavobacterium</taxon>
    </lineage>
</organism>
<dbReference type="SUPFAM" id="SSF49464">
    <property type="entry name" value="Carboxypeptidase regulatory domain-like"/>
    <property type="match status" value="1"/>
</dbReference>
<keyword evidence="14" id="KW-1185">Reference proteome</keyword>
<dbReference type="RefSeq" id="WP_379816596.1">
    <property type="nucleotide sequence ID" value="NZ_JBHUDZ010000022.1"/>
</dbReference>
<dbReference type="InterPro" id="IPR036942">
    <property type="entry name" value="Beta-barrel_TonB_sf"/>
</dbReference>
<feature type="chain" id="PRO_5046440385" evidence="10">
    <location>
        <begin position="32"/>
        <end position="1029"/>
    </location>
</feature>
<feature type="domain" description="TonB-dependent receptor-like beta-barrel" evidence="11">
    <location>
        <begin position="366"/>
        <end position="965"/>
    </location>
</feature>
<evidence type="ECO:0000256" key="1">
    <source>
        <dbReference type="ARBA" id="ARBA00004571"/>
    </source>
</evidence>
<dbReference type="NCBIfam" id="TIGR04057">
    <property type="entry name" value="SusC_RagA_signa"/>
    <property type="match status" value="1"/>
</dbReference>
<gene>
    <name evidence="13" type="ORF">ACFSC2_25160</name>
</gene>
<dbReference type="InterPro" id="IPR037066">
    <property type="entry name" value="Plug_dom_sf"/>
</dbReference>
<evidence type="ECO:0000256" key="9">
    <source>
        <dbReference type="RuleBase" id="RU003357"/>
    </source>
</evidence>
<dbReference type="Gene3D" id="2.170.130.10">
    <property type="entry name" value="TonB-dependent receptor, plug domain"/>
    <property type="match status" value="1"/>
</dbReference>
<keyword evidence="7 8" id="KW-0998">Cell outer membrane</keyword>
<evidence type="ECO:0000313" key="13">
    <source>
        <dbReference type="EMBL" id="MFD1606050.1"/>
    </source>
</evidence>
<name>A0ABW4HMV0_9FLAO</name>
<keyword evidence="3 8" id="KW-1134">Transmembrane beta strand</keyword>
<evidence type="ECO:0000256" key="10">
    <source>
        <dbReference type="SAM" id="SignalP"/>
    </source>
</evidence>
<dbReference type="PROSITE" id="PS52016">
    <property type="entry name" value="TONB_DEPENDENT_REC_3"/>
    <property type="match status" value="1"/>
</dbReference>
<dbReference type="InterPro" id="IPR023996">
    <property type="entry name" value="TonB-dep_OMP_SusC/RagA"/>
</dbReference>
<evidence type="ECO:0000256" key="6">
    <source>
        <dbReference type="ARBA" id="ARBA00023136"/>
    </source>
</evidence>
<dbReference type="NCBIfam" id="TIGR04056">
    <property type="entry name" value="OMP_RagA_SusC"/>
    <property type="match status" value="1"/>
</dbReference>
<evidence type="ECO:0000313" key="14">
    <source>
        <dbReference type="Proteomes" id="UP001597138"/>
    </source>
</evidence>
<evidence type="ECO:0000256" key="2">
    <source>
        <dbReference type="ARBA" id="ARBA00022448"/>
    </source>
</evidence>
<evidence type="ECO:0000256" key="3">
    <source>
        <dbReference type="ARBA" id="ARBA00022452"/>
    </source>
</evidence>
<dbReference type="Gene3D" id="2.40.170.20">
    <property type="entry name" value="TonB-dependent receptor, beta-barrel domain"/>
    <property type="match status" value="1"/>
</dbReference>
<keyword evidence="4 8" id="KW-0812">Transmembrane</keyword>
<dbReference type="InterPro" id="IPR023997">
    <property type="entry name" value="TonB-dep_OMP_SusC/RagA_CS"/>
</dbReference>
<dbReference type="InterPro" id="IPR008969">
    <property type="entry name" value="CarboxyPept-like_regulatory"/>
</dbReference>
<keyword evidence="10" id="KW-0732">Signal</keyword>
<accession>A0ABW4HMV0</accession>
<keyword evidence="6 8" id="KW-0472">Membrane</keyword>
<comment type="similarity">
    <text evidence="8 9">Belongs to the TonB-dependent receptor family.</text>
</comment>
<evidence type="ECO:0000256" key="7">
    <source>
        <dbReference type="ARBA" id="ARBA00023237"/>
    </source>
</evidence>
<comment type="subcellular location">
    <subcellularLocation>
        <location evidence="1 8">Cell outer membrane</location>
        <topology evidence="1 8">Multi-pass membrane protein</topology>
    </subcellularLocation>
</comment>
<dbReference type="Pfam" id="PF07715">
    <property type="entry name" value="Plug"/>
    <property type="match status" value="1"/>
</dbReference>
<reference evidence="14" key="1">
    <citation type="journal article" date="2019" name="Int. J. Syst. Evol. Microbiol.">
        <title>The Global Catalogue of Microorganisms (GCM) 10K type strain sequencing project: providing services to taxonomists for standard genome sequencing and annotation.</title>
        <authorList>
            <consortium name="The Broad Institute Genomics Platform"/>
            <consortium name="The Broad Institute Genome Sequencing Center for Infectious Disease"/>
            <person name="Wu L."/>
            <person name="Ma J."/>
        </authorList>
    </citation>
    <scope>NUCLEOTIDE SEQUENCE [LARGE SCALE GENOMIC DNA]</scope>
    <source>
        <strain evidence="14">CCUG 70865</strain>
    </source>
</reference>
<dbReference type="Proteomes" id="UP001597138">
    <property type="component" value="Unassembled WGS sequence"/>
</dbReference>